<keyword evidence="3" id="KW-0229">DNA integration</keyword>
<evidence type="ECO:0000256" key="1">
    <source>
        <dbReference type="ARBA" id="ARBA00003283"/>
    </source>
</evidence>
<feature type="region of interest" description="Disordered" evidence="7">
    <location>
        <begin position="1"/>
        <end position="25"/>
    </location>
</feature>
<dbReference type="InterPro" id="IPR010998">
    <property type="entry name" value="Integrase_recombinase_N"/>
</dbReference>
<gene>
    <name evidence="10" type="ORF">LKE05_04650</name>
</gene>
<dbReference type="AlphaFoldDB" id="A0AAE3DY93"/>
<dbReference type="RefSeq" id="WP_308456102.1">
    <property type="nucleotide sequence ID" value="NZ_JAJEQM010000005.1"/>
</dbReference>
<dbReference type="InterPro" id="IPR013762">
    <property type="entry name" value="Integrase-like_cat_sf"/>
</dbReference>
<dbReference type="InterPro" id="IPR004107">
    <property type="entry name" value="Integrase_SAM-like_N"/>
</dbReference>
<dbReference type="Proteomes" id="UP001198242">
    <property type="component" value="Unassembled WGS sequence"/>
</dbReference>
<keyword evidence="5" id="KW-0233">DNA recombination</keyword>
<evidence type="ECO:0000313" key="11">
    <source>
        <dbReference type="Proteomes" id="UP001198242"/>
    </source>
</evidence>
<dbReference type="Gene3D" id="1.10.443.10">
    <property type="entry name" value="Intergrase catalytic core"/>
    <property type="match status" value="1"/>
</dbReference>
<dbReference type="EMBL" id="JAJEQM010000005">
    <property type="protein sequence ID" value="MCC2210078.1"/>
    <property type="molecule type" value="Genomic_DNA"/>
</dbReference>
<dbReference type="InterPro" id="IPR011010">
    <property type="entry name" value="DNA_brk_join_enz"/>
</dbReference>
<evidence type="ECO:0000256" key="4">
    <source>
        <dbReference type="ARBA" id="ARBA00023125"/>
    </source>
</evidence>
<evidence type="ECO:0000313" key="10">
    <source>
        <dbReference type="EMBL" id="MCC2210078.1"/>
    </source>
</evidence>
<evidence type="ECO:0000256" key="2">
    <source>
        <dbReference type="ARBA" id="ARBA00008857"/>
    </source>
</evidence>
<dbReference type="Gene3D" id="1.10.150.130">
    <property type="match status" value="1"/>
</dbReference>
<keyword evidence="4 6" id="KW-0238">DNA-binding</keyword>
<comment type="function">
    <text evidence="1">Site-specific tyrosine recombinase, which acts by catalyzing the cutting and rejoining of the recombining DNA molecules.</text>
</comment>
<dbReference type="PANTHER" id="PTHR30629">
    <property type="entry name" value="PROPHAGE INTEGRASE"/>
    <property type="match status" value="1"/>
</dbReference>
<evidence type="ECO:0000259" key="8">
    <source>
        <dbReference type="PROSITE" id="PS51898"/>
    </source>
</evidence>
<dbReference type="InterPro" id="IPR044068">
    <property type="entry name" value="CB"/>
</dbReference>
<dbReference type="CDD" id="cd01189">
    <property type="entry name" value="INT_ICEBs1_C_like"/>
    <property type="match status" value="1"/>
</dbReference>
<evidence type="ECO:0000256" key="5">
    <source>
        <dbReference type="ARBA" id="ARBA00023172"/>
    </source>
</evidence>
<dbReference type="InterPro" id="IPR002104">
    <property type="entry name" value="Integrase_catalytic"/>
</dbReference>
<accession>A0AAE3DY93</accession>
<dbReference type="PANTHER" id="PTHR30629:SF2">
    <property type="entry name" value="PROPHAGE INTEGRASE INTS-RELATED"/>
    <property type="match status" value="1"/>
</dbReference>
<dbReference type="SUPFAM" id="SSF56349">
    <property type="entry name" value="DNA breaking-rejoining enzymes"/>
    <property type="match status" value="1"/>
</dbReference>
<dbReference type="Pfam" id="PF00589">
    <property type="entry name" value="Phage_integrase"/>
    <property type="match status" value="1"/>
</dbReference>
<evidence type="ECO:0000256" key="6">
    <source>
        <dbReference type="PROSITE-ProRule" id="PRU01248"/>
    </source>
</evidence>
<dbReference type="Pfam" id="PF14659">
    <property type="entry name" value="Phage_int_SAM_3"/>
    <property type="match status" value="1"/>
</dbReference>
<dbReference type="InterPro" id="IPR050808">
    <property type="entry name" value="Phage_Integrase"/>
</dbReference>
<evidence type="ECO:0000259" key="9">
    <source>
        <dbReference type="PROSITE" id="PS51900"/>
    </source>
</evidence>
<organism evidence="10 11">
    <name type="scientific">Hominilimicola fabiformis</name>
    <dbReference type="NCBI Taxonomy" id="2885356"/>
    <lineage>
        <taxon>Bacteria</taxon>
        <taxon>Bacillati</taxon>
        <taxon>Bacillota</taxon>
        <taxon>Clostridia</taxon>
        <taxon>Eubacteriales</taxon>
        <taxon>Oscillospiraceae</taxon>
        <taxon>Hominilimicola</taxon>
    </lineage>
</organism>
<feature type="domain" description="Core-binding (CB)" evidence="9">
    <location>
        <begin position="73"/>
        <end position="156"/>
    </location>
</feature>
<proteinExistence type="inferred from homology"/>
<reference evidence="10 11" key="1">
    <citation type="submission" date="2021-10" db="EMBL/GenBank/DDBJ databases">
        <title>Anaerobic single-cell dispensing facilitates the cultivation of human gut bacteria.</title>
        <authorList>
            <person name="Afrizal A."/>
        </authorList>
    </citation>
    <scope>NUCLEOTIDE SEQUENCE [LARGE SCALE GENOMIC DNA]</scope>
    <source>
        <strain evidence="10 11">CLA-AA-H232</strain>
    </source>
</reference>
<evidence type="ECO:0000256" key="3">
    <source>
        <dbReference type="ARBA" id="ARBA00022908"/>
    </source>
</evidence>
<dbReference type="GO" id="GO:0003677">
    <property type="term" value="F:DNA binding"/>
    <property type="evidence" value="ECO:0007669"/>
    <property type="project" value="UniProtKB-UniRule"/>
</dbReference>
<dbReference type="GO" id="GO:0006310">
    <property type="term" value="P:DNA recombination"/>
    <property type="evidence" value="ECO:0007669"/>
    <property type="project" value="UniProtKB-KW"/>
</dbReference>
<feature type="domain" description="Tyr recombinase" evidence="8">
    <location>
        <begin position="179"/>
        <end position="388"/>
    </location>
</feature>
<name>A0AAE3DY93_9FIRM</name>
<comment type="similarity">
    <text evidence="2">Belongs to the 'phage' integrase family.</text>
</comment>
<dbReference type="PROSITE" id="PS51900">
    <property type="entry name" value="CB"/>
    <property type="match status" value="1"/>
</dbReference>
<dbReference type="GO" id="GO:0015074">
    <property type="term" value="P:DNA integration"/>
    <property type="evidence" value="ECO:0007669"/>
    <property type="project" value="UniProtKB-KW"/>
</dbReference>
<dbReference type="PROSITE" id="PS51898">
    <property type="entry name" value="TYR_RECOMBINASE"/>
    <property type="match status" value="1"/>
</dbReference>
<evidence type="ECO:0000256" key="7">
    <source>
        <dbReference type="SAM" id="MobiDB-lite"/>
    </source>
</evidence>
<comment type="caution">
    <text evidence="10">The sequence shown here is derived from an EMBL/GenBank/DDBJ whole genome shotgun (WGS) entry which is preliminary data.</text>
</comment>
<keyword evidence="11" id="KW-1185">Reference proteome</keyword>
<sequence>MAKRFNGEGSIRQRTNGSWEARYTNPITNKQQSVYGKTKQEVQKKLKEKLRELDEVKKEEEYNRNGAINPNKITLNEWFDIYVNRYKKERVKPQTYAQMISQYRVHIKPYIGDNKLRDINVGDITDVVNILNKKELSNYVIKNTISRLKSCFETALEEDIITKNPVKSINTNGLGKSANIRRSLTNDELYWFFRGLTEHSIHDKFLFQLMLTTGIRVGELSALRWKNVDEDFKFITIDSTLTQYYNDKKEYIVEYCTPKTDRIRKIPIKDDVQSLFKQHKTILMEKYHGRKMTLTDEDFVFQKPIKKGMSQEKVQRIIDSIRNYLDKEYGIKLERFTPHYFRHTFATVAIHSDIPSIDIQKIGGWTDGAMLSKVYAHSNEELMTNSINKLNISF</sequence>
<protein>
    <submittedName>
        <fullName evidence="10">Site-specific integrase</fullName>
    </submittedName>
</protein>